<reference evidence="1 2" key="1">
    <citation type="submission" date="2021-04" db="EMBL/GenBank/DDBJ databases">
        <title>Metabacillus sp. strain KIGAM252 whole genome sequence.</title>
        <authorList>
            <person name="Seo M.-J."/>
            <person name="Cho E.-S."/>
            <person name="Hwang C.Y."/>
            <person name="Yoon D.J."/>
        </authorList>
    </citation>
    <scope>NUCLEOTIDE SEQUENCE [LARGE SCALE GENOMIC DNA]</scope>
    <source>
        <strain evidence="1 2">KIGAM252</strain>
    </source>
</reference>
<evidence type="ECO:0008006" key="3">
    <source>
        <dbReference type="Google" id="ProtNLM"/>
    </source>
</evidence>
<keyword evidence="2" id="KW-1185">Reference proteome</keyword>
<dbReference type="EMBL" id="JAGVRK010000001">
    <property type="protein sequence ID" value="MBS2970829.1"/>
    <property type="molecule type" value="Genomic_DNA"/>
</dbReference>
<sequence>MILIEGLVALIEDLVDLIEGLAVPMKVWRFSEVLPGLDPDQSGRIAFGIIADFLPLIADIDGIIADFLPIIADCQLIEH</sequence>
<dbReference type="Proteomes" id="UP000682403">
    <property type="component" value="Unassembled WGS sequence"/>
</dbReference>
<proteinExistence type="predicted"/>
<organism evidence="1 2">
    <name type="scientific">Metabacillus flavus</name>
    <dbReference type="NCBI Taxonomy" id="2823519"/>
    <lineage>
        <taxon>Bacteria</taxon>
        <taxon>Bacillati</taxon>
        <taxon>Bacillota</taxon>
        <taxon>Bacilli</taxon>
        <taxon>Bacillales</taxon>
        <taxon>Bacillaceae</taxon>
        <taxon>Metabacillus</taxon>
    </lineage>
</organism>
<dbReference type="RefSeq" id="WP_211561527.1">
    <property type="nucleotide sequence ID" value="NZ_JAGVRK010000001.1"/>
</dbReference>
<evidence type="ECO:0000313" key="1">
    <source>
        <dbReference type="EMBL" id="MBS2970829.1"/>
    </source>
</evidence>
<comment type="caution">
    <text evidence="1">The sequence shown here is derived from an EMBL/GenBank/DDBJ whole genome shotgun (WGS) entry which is preliminary data.</text>
</comment>
<accession>A0ABS5LJK9</accession>
<evidence type="ECO:0000313" key="2">
    <source>
        <dbReference type="Proteomes" id="UP000682403"/>
    </source>
</evidence>
<protein>
    <recommendedName>
        <fullName evidence="3">DUF1232 domain-containing protein</fullName>
    </recommendedName>
</protein>
<gene>
    <name evidence="1" type="ORF">J9317_18980</name>
</gene>
<name>A0ABS5LJK9_9BACI</name>